<keyword evidence="2" id="KW-1185">Reference proteome</keyword>
<dbReference type="Proteomes" id="UP000796761">
    <property type="component" value="Unassembled WGS sequence"/>
</dbReference>
<gene>
    <name evidence="1" type="ORF">HGM15179_006660</name>
</gene>
<accession>A0A8K1GK23</accession>
<name>A0A8K1GK23_9PASS</name>
<evidence type="ECO:0000313" key="2">
    <source>
        <dbReference type="Proteomes" id="UP000796761"/>
    </source>
</evidence>
<dbReference type="AlphaFoldDB" id="A0A8K1GK23"/>
<dbReference type="EMBL" id="SWJQ01000148">
    <property type="protein sequence ID" value="TRZ20429.1"/>
    <property type="molecule type" value="Genomic_DNA"/>
</dbReference>
<protein>
    <submittedName>
        <fullName evidence="1">Uncharacterized protein</fullName>
    </submittedName>
</protein>
<proteinExistence type="predicted"/>
<reference evidence="1" key="1">
    <citation type="submission" date="2019-04" db="EMBL/GenBank/DDBJ databases">
        <title>Genome assembly of Zosterops borbonicus 15179.</title>
        <authorList>
            <person name="Leroy T."/>
            <person name="Anselmetti Y."/>
            <person name="Tilak M.-K."/>
            <person name="Nabholz B."/>
        </authorList>
    </citation>
    <scope>NUCLEOTIDE SEQUENCE</scope>
    <source>
        <strain evidence="1">HGM_15179</strain>
        <tissue evidence="1">Muscle</tissue>
    </source>
</reference>
<evidence type="ECO:0000313" key="1">
    <source>
        <dbReference type="EMBL" id="TRZ20429.1"/>
    </source>
</evidence>
<comment type="caution">
    <text evidence="1">The sequence shown here is derived from an EMBL/GenBank/DDBJ whole genome shotgun (WGS) entry which is preliminary data.</text>
</comment>
<sequence>MLRQQGTCAVASAHLDEDLQTRGSHCRNIKILDVVGNGQRVTAQKGLQGLSWQGLSLSIFPGVAAPAADLSHWPQTEEHTFATSTGFGDKDLIICDISKRQEC</sequence>
<organism evidence="1 2">
    <name type="scientific">Zosterops borbonicus</name>
    <dbReference type="NCBI Taxonomy" id="364589"/>
    <lineage>
        <taxon>Eukaryota</taxon>
        <taxon>Metazoa</taxon>
        <taxon>Chordata</taxon>
        <taxon>Craniata</taxon>
        <taxon>Vertebrata</taxon>
        <taxon>Euteleostomi</taxon>
        <taxon>Archelosauria</taxon>
        <taxon>Archosauria</taxon>
        <taxon>Dinosauria</taxon>
        <taxon>Saurischia</taxon>
        <taxon>Theropoda</taxon>
        <taxon>Coelurosauria</taxon>
        <taxon>Aves</taxon>
        <taxon>Neognathae</taxon>
        <taxon>Neoaves</taxon>
        <taxon>Telluraves</taxon>
        <taxon>Australaves</taxon>
        <taxon>Passeriformes</taxon>
        <taxon>Sylvioidea</taxon>
        <taxon>Zosteropidae</taxon>
        <taxon>Zosterops</taxon>
    </lineage>
</organism>